<dbReference type="InterPro" id="IPR015422">
    <property type="entry name" value="PyrdxlP-dep_Trfase_small"/>
</dbReference>
<reference evidence="5 6" key="1">
    <citation type="submission" date="2014-03" db="EMBL/GenBank/DDBJ databases">
        <title>Genome of Haematobacter massiliensis CCUG 47968.</title>
        <authorList>
            <person name="Wang D."/>
            <person name="Wang G."/>
        </authorList>
    </citation>
    <scope>NUCLEOTIDE SEQUENCE [LARGE SCALE GENOMIC DNA]</scope>
    <source>
        <strain evidence="5 6">CCUG 47968</strain>
    </source>
</reference>
<sequence>MDMRDIHAKEKPAVLGNAPIRDRGSFVVFGKPDIGQDEIDSVAAVISSRWIGAGPETRRFEDSFANYIGAQGAVAVNSATAALHLAMQVLDVGPGDEVITTAMTFCATVSAILHAGATPVLCDCDPETGNILPEQIAARITPRTRAIIVVHMYGRICDMGPIMSIADAAGLPVVEDCAHAVETTWHGAHAGTIGAVGCFSFYANKTLTTGEGGMFVARDPALLERARLLSLHGLSRDAWKRFSAAGYQHYDVQEIGWKYNMNDIAAALGRVQLAGVERRLRRRKEIVAHYRAVLTGLPIDLPPLPDPETDHAYHLFAVQIRPEELSTDRDGVLNAIQAENIGVGVHYRGVHLLTGFRCAEVIGWQDLPNADRVSARTLSLPLSSAMTDDEVEAACTAVRRVLEWFSC</sequence>
<dbReference type="PANTHER" id="PTHR30244:SF34">
    <property type="entry name" value="DTDP-4-AMINO-4,6-DIDEOXYGALACTOSE TRANSAMINASE"/>
    <property type="match status" value="1"/>
</dbReference>
<dbReference type="PIRSF" id="PIRSF000390">
    <property type="entry name" value="PLP_StrS"/>
    <property type="match status" value="1"/>
</dbReference>
<dbReference type="InterPro" id="IPR000653">
    <property type="entry name" value="DegT/StrS_aminotransferase"/>
</dbReference>
<dbReference type="InterPro" id="IPR015421">
    <property type="entry name" value="PyrdxlP-dep_Trfase_major"/>
</dbReference>
<dbReference type="GO" id="GO:0008483">
    <property type="term" value="F:transaminase activity"/>
    <property type="evidence" value="ECO:0007669"/>
    <property type="project" value="UniProtKB-KW"/>
</dbReference>
<dbReference type="Pfam" id="PF01041">
    <property type="entry name" value="DegT_DnrJ_EryC1"/>
    <property type="match status" value="1"/>
</dbReference>
<evidence type="ECO:0000256" key="1">
    <source>
        <dbReference type="ARBA" id="ARBA00037999"/>
    </source>
</evidence>
<dbReference type="GO" id="GO:0030170">
    <property type="term" value="F:pyridoxal phosphate binding"/>
    <property type="evidence" value="ECO:0007669"/>
    <property type="project" value="TreeGrafter"/>
</dbReference>
<dbReference type="AlphaFoldDB" id="A0A086Y4T6"/>
<evidence type="ECO:0000256" key="4">
    <source>
        <dbReference type="RuleBase" id="RU004508"/>
    </source>
</evidence>
<keyword evidence="6" id="KW-1185">Reference proteome</keyword>
<dbReference type="SUPFAM" id="SSF53383">
    <property type="entry name" value="PLP-dependent transferases"/>
    <property type="match status" value="1"/>
</dbReference>
<evidence type="ECO:0000313" key="6">
    <source>
        <dbReference type="Proteomes" id="UP000028826"/>
    </source>
</evidence>
<comment type="caution">
    <text evidence="5">The sequence shown here is derived from an EMBL/GenBank/DDBJ whole genome shotgun (WGS) entry which is preliminary data.</text>
</comment>
<keyword evidence="5" id="KW-0032">Aminotransferase</keyword>
<gene>
    <name evidence="5" type="ORF">CN97_16590</name>
</gene>
<organism evidence="5 6">
    <name type="scientific">Haematobacter massiliensis</name>
    <dbReference type="NCBI Taxonomy" id="195105"/>
    <lineage>
        <taxon>Bacteria</taxon>
        <taxon>Pseudomonadati</taxon>
        <taxon>Pseudomonadota</taxon>
        <taxon>Alphaproteobacteria</taxon>
        <taxon>Rhodobacterales</taxon>
        <taxon>Paracoccaceae</taxon>
        <taxon>Haematobacter</taxon>
    </lineage>
</organism>
<dbReference type="RefSeq" id="WP_338085393.1">
    <property type="nucleotide sequence ID" value="NZ_CAMIFG010000017.1"/>
</dbReference>
<keyword evidence="5" id="KW-0808">Transferase</keyword>
<dbReference type="Gene3D" id="3.90.1150.10">
    <property type="entry name" value="Aspartate Aminotransferase, domain 1"/>
    <property type="match status" value="1"/>
</dbReference>
<comment type="similarity">
    <text evidence="1 4">Belongs to the DegT/DnrJ/EryC1 family.</text>
</comment>
<evidence type="ECO:0000256" key="2">
    <source>
        <dbReference type="PIRSR" id="PIRSR000390-1"/>
    </source>
</evidence>
<name>A0A086Y4T6_9RHOB</name>
<dbReference type="eggNOG" id="COG0399">
    <property type="taxonomic scope" value="Bacteria"/>
</dbReference>
<dbReference type="EMBL" id="JGYG01000006">
    <property type="protein sequence ID" value="KFI29286.1"/>
    <property type="molecule type" value="Genomic_DNA"/>
</dbReference>
<dbReference type="InterPro" id="IPR015424">
    <property type="entry name" value="PyrdxlP-dep_Trfase"/>
</dbReference>
<accession>A0A086Y4T6</accession>
<keyword evidence="3 4" id="KW-0663">Pyridoxal phosphate</keyword>
<feature type="active site" description="Proton acceptor" evidence="2">
    <location>
        <position position="205"/>
    </location>
</feature>
<dbReference type="Proteomes" id="UP000028826">
    <property type="component" value="Unassembled WGS sequence"/>
</dbReference>
<dbReference type="PANTHER" id="PTHR30244">
    <property type="entry name" value="TRANSAMINASE"/>
    <property type="match status" value="1"/>
</dbReference>
<proteinExistence type="inferred from homology"/>
<protein>
    <submittedName>
        <fullName evidence="5">Pyridoxal phosphate-dependent aminotransferase</fullName>
    </submittedName>
</protein>
<evidence type="ECO:0000256" key="3">
    <source>
        <dbReference type="PIRSR" id="PIRSR000390-2"/>
    </source>
</evidence>
<feature type="modified residue" description="N6-(pyridoxal phosphate)lysine" evidence="3">
    <location>
        <position position="205"/>
    </location>
</feature>
<dbReference type="Gene3D" id="3.40.640.10">
    <property type="entry name" value="Type I PLP-dependent aspartate aminotransferase-like (Major domain)"/>
    <property type="match status" value="1"/>
</dbReference>
<dbReference type="GO" id="GO:0000271">
    <property type="term" value="P:polysaccharide biosynthetic process"/>
    <property type="evidence" value="ECO:0007669"/>
    <property type="project" value="TreeGrafter"/>
</dbReference>
<evidence type="ECO:0000313" key="5">
    <source>
        <dbReference type="EMBL" id="KFI29286.1"/>
    </source>
</evidence>
<dbReference type="CDD" id="cd00616">
    <property type="entry name" value="AHBA_syn"/>
    <property type="match status" value="1"/>
</dbReference>
<dbReference type="STRING" id="195105.CN97_16590"/>